<keyword evidence="3" id="KW-1185">Reference proteome</keyword>
<dbReference type="Proteomes" id="UP000266673">
    <property type="component" value="Unassembled WGS sequence"/>
</dbReference>
<dbReference type="InterPro" id="IPR050167">
    <property type="entry name" value="Ser_Thr_protein_kinase"/>
</dbReference>
<dbReference type="PANTHER" id="PTHR23257">
    <property type="entry name" value="SERINE-THREONINE PROTEIN KINASE"/>
    <property type="match status" value="1"/>
</dbReference>
<sequence>MVNCLGITRDPNGRYMIVMKFYKENLYSHIKNYTKYLLWRDIVDMLHKIATGLKQIHDENLYHGNLHGGNLLIEHTNEGIHVRISDIGLHGQTNRNSAVHGVLPYVAPEILKGGKYTQASDIYSFGIIMWTLSTCMKPFSDISHDFNLAKRICAGLRPEVIKNNTPDAYLLLMKRCWHQNPNQRPKATELSNILSGWIAAIYHYPTSTISIQLNAINRVKCLQRLSSHKFIHPQAKYTSQLFGFPSLCDDAEFNNDNVRPNRLRAFTI</sequence>
<reference evidence="2 3" key="1">
    <citation type="submission" date="2018-06" db="EMBL/GenBank/DDBJ databases">
        <title>Comparative genomics reveals the genomic features of Rhizophagus irregularis, R. cerebriforme, R. diaphanum and Gigaspora rosea, and their symbiotic lifestyle signature.</title>
        <authorList>
            <person name="Morin E."/>
            <person name="San Clemente H."/>
            <person name="Chen E.C.H."/>
            <person name="De La Providencia I."/>
            <person name="Hainaut M."/>
            <person name="Kuo A."/>
            <person name="Kohler A."/>
            <person name="Murat C."/>
            <person name="Tang N."/>
            <person name="Roy S."/>
            <person name="Loubradou J."/>
            <person name="Henrissat B."/>
            <person name="Grigoriev I.V."/>
            <person name="Corradi N."/>
            <person name="Roux C."/>
            <person name="Martin F.M."/>
        </authorList>
    </citation>
    <scope>NUCLEOTIDE SEQUENCE [LARGE SCALE GENOMIC DNA]</scope>
    <source>
        <strain evidence="2 3">DAOM 194757</strain>
    </source>
</reference>
<accession>A0A397VXP7</accession>
<dbReference type="GO" id="GO:0004672">
    <property type="term" value="F:protein kinase activity"/>
    <property type="evidence" value="ECO:0007669"/>
    <property type="project" value="InterPro"/>
</dbReference>
<dbReference type="GO" id="GO:0005737">
    <property type="term" value="C:cytoplasm"/>
    <property type="evidence" value="ECO:0007669"/>
    <property type="project" value="TreeGrafter"/>
</dbReference>
<dbReference type="GO" id="GO:0005524">
    <property type="term" value="F:ATP binding"/>
    <property type="evidence" value="ECO:0007669"/>
    <property type="project" value="InterPro"/>
</dbReference>
<dbReference type="InterPro" id="IPR000719">
    <property type="entry name" value="Prot_kinase_dom"/>
</dbReference>
<organism evidence="2 3">
    <name type="scientific">Gigaspora rosea</name>
    <dbReference type="NCBI Taxonomy" id="44941"/>
    <lineage>
        <taxon>Eukaryota</taxon>
        <taxon>Fungi</taxon>
        <taxon>Fungi incertae sedis</taxon>
        <taxon>Mucoromycota</taxon>
        <taxon>Glomeromycotina</taxon>
        <taxon>Glomeromycetes</taxon>
        <taxon>Diversisporales</taxon>
        <taxon>Gigasporaceae</taxon>
        <taxon>Gigaspora</taxon>
    </lineage>
</organism>
<proteinExistence type="predicted"/>
<dbReference type="AlphaFoldDB" id="A0A397VXP7"/>
<keyword evidence="2" id="KW-0418">Kinase</keyword>
<evidence type="ECO:0000313" key="2">
    <source>
        <dbReference type="EMBL" id="RIB25759.1"/>
    </source>
</evidence>
<dbReference type="Gene3D" id="1.10.510.10">
    <property type="entry name" value="Transferase(Phosphotransferase) domain 1"/>
    <property type="match status" value="1"/>
</dbReference>
<gene>
    <name evidence="2" type="ORF">C2G38_2066707</name>
</gene>
<keyword evidence="2" id="KW-0808">Transferase</keyword>
<dbReference type="OrthoDB" id="2372994at2759"/>
<dbReference type="GO" id="GO:0007165">
    <property type="term" value="P:signal transduction"/>
    <property type="evidence" value="ECO:0007669"/>
    <property type="project" value="TreeGrafter"/>
</dbReference>
<dbReference type="STRING" id="44941.A0A397VXP7"/>
<protein>
    <submittedName>
        <fullName evidence="2">Kinase-like domain-containing protein</fullName>
    </submittedName>
</protein>
<dbReference type="InterPro" id="IPR011009">
    <property type="entry name" value="Kinase-like_dom_sf"/>
</dbReference>
<feature type="domain" description="Protein kinase" evidence="1">
    <location>
        <begin position="1"/>
        <end position="198"/>
    </location>
</feature>
<evidence type="ECO:0000313" key="3">
    <source>
        <dbReference type="Proteomes" id="UP000266673"/>
    </source>
</evidence>
<comment type="caution">
    <text evidence="2">The sequence shown here is derived from an EMBL/GenBank/DDBJ whole genome shotgun (WGS) entry which is preliminary data.</text>
</comment>
<dbReference type="PROSITE" id="PS50011">
    <property type="entry name" value="PROTEIN_KINASE_DOM"/>
    <property type="match status" value="1"/>
</dbReference>
<dbReference type="Pfam" id="PF07714">
    <property type="entry name" value="PK_Tyr_Ser-Thr"/>
    <property type="match status" value="1"/>
</dbReference>
<evidence type="ECO:0000259" key="1">
    <source>
        <dbReference type="PROSITE" id="PS50011"/>
    </source>
</evidence>
<name>A0A397VXP7_9GLOM</name>
<dbReference type="InterPro" id="IPR001245">
    <property type="entry name" value="Ser-Thr/Tyr_kinase_cat_dom"/>
</dbReference>
<dbReference type="SUPFAM" id="SSF56112">
    <property type="entry name" value="Protein kinase-like (PK-like)"/>
    <property type="match status" value="1"/>
</dbReference>
<dbReference type="EMBL" id="QKWP01000163">
    <property type="protein sequence ID" value="RIB25759.1"/>
    <property type="molecule type" value="Genomic_DNA"/>
</dbReference>